<dbReference type="AlphaFoldDB" id="A0A1B6LP08"/>
<dbReference type="InterPro" id="IPR014720">
    <property type="entry name" value="dsRBD_dom"/>
</dbReference>
<feature type="non-terminal residue" evidence="4">
    <location>
        <position position="338"/>
    </location>
</feature>
<evidence type="ECO:0000313" key="4">
    <source>
        <dbReference type="EMBL" id="JAT25482.1"/>
    </source>
</evidence>
<evidence type="ECO:0000256" key="1">
    <source>
        <dbReference type="PROSITE-ProRule" id="PRU00266"/>
    </source>
</evidence>
<gene>
    <name evidence="4" type="ORF">g.20989</name>
</gene>
<dbReference type="SUPFAM" id="SSF82708">
    <property type="entry name" value="R3H domain"/>
    <property type="match status" value="1"/>
</dbReference>
<dbReference type="Gene3D" id="3.30.1370.50">
    <property type="entry name" value="R3H-like domain"/>
    <property type="match status" value="1"/>
</dbReference>
<dbReference type="PROSITE" id="PS50137">
    <property type="entry name" value="DS_RBD"/>
    <property type="match status" value="1"/>
</dbReference>
<dbReference type="Pfam" id="PF01424">
    <property type="entry name" value="R3H"/>
    <property type="match status" value="1"/>
</dbReference>
<dbReference type="EMBL" id="GEBQ01014495">
    <property type="protein sequence ID" value="JAT25482.1"/>
    <property type="molecule type" value="Transcribed_RNA"/>
</dbReference>
<dbReference type="SUPFAM" id="SSF54768">
    <property type="entry name" value="dsRNA-binding domain-like"/>
    <property type="match status" value="1"/>
</dbReference>
<feature type="non-terminal residue" evidence="4">
    <location>
        <position position="1"/>
    </location>
</feature>
<protein>
    <recommendedName>
        <fullName evidence="5">R3H domain-containing protein</fullName>
    </recommendedName>
</protein>
<feature type="domain" description="DRBM" evidence="2">
    <location>
        <begin position="127"/>
        <end position="162"/>
    </location>
</feature>
<dbReference type="PROSITE" id="PS51061">
    <property type="entry name" value="R3H"/>
    <property type="match status" value="1"/>
</dbReference>
<name>A0A1B6LP08_9HEMI</name>
<dbReference type="GO" id="GO:0010468">
    <property type="term" value="P:regulation of gene expression"/>
    <property type="evidence" value="ECO:0007669"/>
    <property type="project" value="UniProtKB-ARBA"/>
</dbReference>
<accession>A0A1B6LP08</accession>
<evidence type="ECO:0000259" key="3">
    <source>
        <dbReference type="PROSITE" id="PS51061"/>
    </source>
</evidence>
<evidence type="ECO:0008006" key="5">
    <source>
        <dbReference type="Google" id="ProtNLM"/>
    </source>
</evidence>
<dbReference type="InterPro" id="IPR001374">
    <property type="entry name" value="R3H_dom"/>
</dbReference>
<keyword evidence="1" id="KW-0694">RNA-binding</keyword>
<feature type="domain" description="R3H" evidence="3">
    <location>
        <begin position="237"/>
        <end position="301"/>
    </location>
</feature>
<dbReference type="InterPro" id="IPR036867">
    <property type="entry name" value="R3H_dom_sf"/>
</dbReference>
<organism evidence="4">
    <name type="scientific">Graphocephala atropunctata</name>
    <dbReference type="NCBI Taxonomy" id="36148"/>
    <lineage>
        <taxon>Eukaryota</taxon>
        <taxon>Metazoa</taxon>
        <taxon>Ecdysozoa</taxon>
        <taxon>Arthropoda</taxon>
        <taxon>Hexapoda</taxon>
        <taxon>Insecta</taxon>
        <taxon>Pterygota</taxon>
        <taxon>Neoptera</taxon>
        <taxon>Paraneoptera</taxon>
        <taxon>Hemiptera</taxon>
        <taxon>Auchenorrhyncha</taxon>
        <taxon>Membracoidea</taxon>
        <taxon>Cicadellidae</taxon>
        <taxon>Cicadellinae</taxon>
        <taxon>Cicadellini</taxon>
        <taxon>Graphocephala</taxon>
    </lineage>
</organism>
<sequence length="338" mass="37752">KEEIQNQSGENRNETITIKEEIQNQSGENRNETITIKEEIQNQNGENRVLVKEKCVTSSNITVPISSTITAVDLQAFSGFILLDNLNATGQVEPSSLNILNRSFDRKGVIKYHFPPKINIRKSVNKVCQIYINNKLLSSGSGNSKAIAKIIAAEQGLKILRQICFTVRKKYVVSSNYNILDCVDGSVRDSGPEGGDVSKDVVERAEPSEQHQGVLESPVRSFMNVVGVKGINHTEWRLIEEKFSRILDNYISSNTSHDLVLKYDLSSNERKVLNTIGQRFHLKTKSVGEGNERLLVVSKQTTLEETLKSLIDCGGENDRYLLIPPEDASESWSTDKAL</sequence>
<reference evidence="4" key="1">
    <citation type="submission" date="2015-11" db="EMBL/GenBank/DDBJ databases">
        <title>De novo transcriptome assembly of four potential Pierce s Disease insect vectors from Arizona vineyards.</title>
        <authorList>
            <person name="Tassone E.E."/>
        </authorList>
    </citation>
    <scope>NUCLEOTIDE SEQUENCE</scope>
</reference>
<dbReference type="GO" id="GO:0003723">
    <property type="term" value="F:RNA binding"/>
    <property type="evidence" value="ECO:0007669"/>
    <property type="project" value="UniProtKB-UniRule"/>
</dbReference>
<evidence type="ECO:0000259" key="2">
    <source>
        <dbReference type="PROSITE" id="PS50137"/>
    </source>
</evidence>
<proteinExistence type="predicted"/>
<dbReference type="Pfam" id="PF00035">
    <property type="entry name" value="dsrm"/>
    <property type="match status" value="1"/>
</dbReference>